<gene>
    <name evidence="2" type="ORF">nbrc107696_01550</name>
</gene>
<sequence>MSIKNILSESEYKLILATEDDRIADLSEDKLLKLHRRTRRARNKHVVQYRRTGAAKVSAKGGRGQAKKANVKRAERAEVFEEALSRVSARLAVVAHEAAEELKAERLAAARAGSSGPSKDGKKGKGKVSSKGKDRVDGTRDKSGRKKYEASSIAQGQRRQAKRDKR</sequence>
<dbReference type="Proteomes" id="UP000444960">
    <property type="component" value="Unassembled WGS sequence"/>
</dbReference>
<dbReference type="EMBL" id="BJOV01000001">
    <property type="protein sequence ID" value="GED99708.1"/>
    <property type="molecule type" value="Genomic_DNA"/>
</dbReference>
<name>A0A7I9V2R6_9ACTN</name>
<feature type="region of interest" description="Disordered" evidence="1">
    <location>
        <begin position="50"/>
        <end position="71"/>
    </location>
</feature>
<reference evidence="3" key="1">
    <citation type="submission" date="2019-06" db="EMBL/GenBank/DDBJ databases">
        <title>Gordonia isolated from sludge of a wastewater treatment plant.</title>
        <authorList>
            <person name="Tamura T."/>
            <person name="Aoyama K."/>
            <person name="Kang Y."/>
            <person name="Saito S."/>
            <person name="Akiyama N."/>
            <person name="Yazawa K."/>
            <person name="Gonoi T."/>
            <person name="Mikami Y."/>
        </authorList>
    </citation>
    <scope>NUCLEOTIDE SEQUENCE [LARGE SCALE GENOMIC DNA]</scope>
    <source>
        <strain evidence="3">NBRC 107696</strain>
    </source>
</reference>
<feature type="compositionally biased region" description="Low complexity" evidence="1">
    <location>
        <begin position="109"/>
        <end position="118"/>
    </location>
</feature>
<dbReference type="RefSeq" id="WP_161893676.1">
    <property type="nucleotide sequence ID" value="NZ_BJOV01000001.1"/>
</dbReference>
<feature type="region of interest" description="Disordered" evidence="1">
    <location>
        <begin position="108"/>
        <end position="166"/>
    </location>
</feature>
<protein>
    <submittedName>
        <fullName evidence="2">Uncharacterized protein</fullName>
    </submittedName>
</protein>
<evidence type="ECO:0000313" key="3">
    <source>
        <dbReference type="Proteomes" id="UP000444960"/>
    </source>
</evidence>
<dbReference type="AlphaFoldDB" id="A0A7I9V2R6"/>
<evidence type="ECO:0000313" key="2">
    <source>
        <dbReference type="EMBL" id="GED99708.1"/>
    </source>
</evidence>
<keyword evidence="3" id="KW-1185">Reference proteome</keyword>
<organism evidence="2 3">
    <name type="scientific">Gordonia spumicola</name>
    <dbReference type="NCBI Taxonomy" id="589161"/>
    <lineage>
        <taxon>Bacteria</taxon>
        <taxon>Bacillati</taxon>
        <taxon>Actinomycetota</taxon>
        <taxon>Actinomycetes</taxon>
        <taxon>Mycobacteriales</taxon>
        <taxon>Gordoniaceae</taxon>
        <taxon>Gordonia</taxon>
    </lineage>
</organism>
<comment type="caution">
    <text evidence="2">The sequence shown here is derived from an EMBL/GenBank/DDBJ whole genome shotgun (WGS) entry which is preliminary data.</text>
</comment>
<evidence type="ECO:0000256" key="1">
    <source>
        <dbReference type="SAM" id="MobiDB-lite"/>
    </source>
</evidence>
<proteinExistence type="predicted"/>
<feature type="compositionally biased region" description="Basic and acidic residues" evidence="1">
    <location>
        <begin position="131"/>
        <end position="149"/>
    </location>
</feature>
<dbReference type="OrthoDB" id="3829170at2"/>
<accession>A0A7I9V2R6</accession>